<organism evidence="2 3">
    <name type="scientific">Actinopolymorpha cephalotaxi</name>
    <dbReference type="NCBI Taxonomy" id="504797"/>
    <lineage>
        <taxon>Bacteria</taxon>
        <taxon>Bacillati</taxon>
        <taxon>Actinomycetota</taxon>
        <taxon>Actinomycetes</taxon>
        <taxon>Propionibacteriales</taxon>
        <taxon>Actinopolymorphaceae</taxon>
        <taxon>Actinopolymorpha</taxon>
    </lineage>
</organism>
<dbReference type="Proteomes" id="UP000533017">
    <property type="component" value="Unassembled WGS sequence"/>
</dbReference>
<gene>
    <name evidence="1" type="ORF">FHR37_005599</name>
    <name evidence="2" type="ORF">SAMN05421678_1383</name>
</gene>
<dbReference type="STRING" id="504797.SAMN05421678_1383"/>
<protein>
    <submittedName>
        <fullName evidence="2">Uncharacterized protein</fullName>
    </submittedName>
</protein>
<dbReference type="EMBL" id="FOOI01000038">
    <property type="protein sequence ID" value="SFH74469.1"/>
    <property type="molecule type" value="Genomic_DNA"/>
</dbReference>
<dbReference type="AlphaFoldDB" id="A0A1I3CJM8"/>
<sequence length="54" mass="6090">MAIVWIAGKRGGMEHWIFVEESIVIGGFTLYWITQKAVEVWAGPADEPTERVLT</sequence>
<accession>A0A1I3CJM8</accession>
<evidence type="ECO:0000313" key="1">
    <source>
        <dbReference type="EMBL" id="NYH86748.1"/>
    </source>
</evidence>
<name>A0A1I3CJM8_9ACTN</name>
<reference evidence="2 3" key="1">
    <citation type="submission" date="2016-10" db="EMBL/GenBank/DDBJ databases">
        <authorList>
            <person name="de Groot N.N."/>
        </authorList>
    </citation>
    <scope>NUCLEOTIDE SEQUENCE [LARGE SCALE GENOMIC DNA]</scope>
    <source>
        <strain evidence="2 3">CPCC 202808</strain>
    </source>
</reference>
<proteinExistence type="predicted"/>
<evidence type="ECO:0000313" key="4">
    <source>
        <dbReference type="Proteomes" id="UP000533017"/>
    </source>
</evidence>
<evidence type="ECO:0000313" key="2">
    <source>
        <dbReference type="EMBL" id="SFH74469.1"/>
    </source>
</evidence>
<dbReference type="Proteomes" id="UP000199052">
    <property type="component" value="Unassembled WGS sequence"/>
</dbReference>
<evidence type="ECO:0000313" key="3">
    <source>
        <dbReference type="Proteomes" id="UP000199052"/>
    </source>
</evidence>
<dbReference type="EMBL" id="JACBZA010000001">
    <property type="protein sequence ID" value="NYH86748.1"/>
    <property type="molecule type" value="Genomic_DNA"/>
</dbReference>
<dbReference type="RefSeq" id="WP_175542877.1">
    <property type="nucleotide sequence ID" value="NZ_FOOI01000038.1"/>
</dbReference>
<reference evidence="1 4" key="2">
    <citation type="submission" date="2020-07" db="EMBL/GenBank/DDBJ databases">
        <title>Sequencing the genomes of 1000 actinobacteria strains.</title>
        <authorList>
            <person name="Klenk H.-P."/>
        </authorList>
    </citation>
    <scope>NUCLEOTIDE SEQUENCE [LARGE SCALE GENOMIC DNA]</scope>
    <source>
        <strain evidence="1 4">DSM 45117</strain>
    </source>
</reference>
<keyword evidence="4" id="KW-1185">Reference proteome</keyword>